<keyword evidence="3" id="KW-1185">Reference proteome</keyword>
<accession>A0A4Y2EIX3</accession>
<dbReference type="AlphaFoldDB" id="A0A4Y2EIX3"/>
<comment type="caution">
    <text evidence="2">The sequence shown here is derived from an EMBL/GenBank/DDBJ whole genome shotgun (WGS) entry which is preliminary data.</text>
</comment>
<evidence type="ECO:0000313" key="3">
    <source>
        <dbReference type="Proteomes" id="UP000499080"/>
    </source>
</evidence>
<proteinExistence type="predicted"/>
<name>A0A4Y2EIX3_ARAVE</name>
<sequence length="96" mass="10763">MDEPGPSVLRQKNFQQSGYVAYLKHRKRRKVTETANGVTSVLPRHPGTLSDSRCNSSSNEDGVLTAITGHGPTSPEGGTYYHWREVTRPPRLLYHE</sequence>
<feature type="compositionally biased region" description="Polar residues" evidence="1">
    <location>
        <begin position="49"/>
        <end position="60"/>
    </location>
</feature>
<feature type="region of interest" description="Disordered" evidence="1">
    <location>
        <begin position="29"/>
        <end position="61"/>
    </location>
</feature>
<gene>
    <name evidence="2" type="ORF">AVEN_40124_1</name>
</gene>
<organism evidence="2 3">
    <name type="scientific">Araneus ventricosus</name>
    <name type="common">Orbweaver spider</name>
    <name type="synonym">Epeira ventricosa</name>
    <dbReference type="NCBI Taxonomy" id="182803"/>
    <lineage>
        <taxon>Eukaryota</taxon>
        <taxon>Metazoa</taxon>
        <taxon>Ecdysozoa</taxon>
        <taxon>Arthropoda</taxon>
        <taxon>Chelicerata</taxon>
        <taxon>Arachnida</taxon>
        <taxon>Araneae</taxon>
        <taxon>Araneomorphae</taxon>
        <taxon>Entelegynae</taxon>
        <taxon>Araneoidea</taxon>
        <taxon>Araneidae</taxon>
        <taxon>Araneus</taxon>
    </lineage>
</organism>
<protein>
    <submittedName>
        <fullName evidence="2">Uncharacterized protein</fullName>
    </submittedName>
</protein>
<reference evidence="2 3" key="1">
    <citation type="journal article" date="2019" name="Sci. Rep.">
        <title>Orb-weaving spider Araneus ventricosus genome elucidates the spidroin gene catalogue.</title>
        <authorList>
            <person name="Kono N."/>
            <person name="Nakamura H."/>
            <person name="Ohtoshi R."/>
            <person name="Moran D.A.P."/>
            <person name="Shinohara A."/>
            <person name="Yoshida Y."/>
            <person name="Fujiwara M."/>
            <person name="Mori M."/>
            <person name="Tomita M."/>
            <person name="Arakawa K."/>
        </authorList>
    </citation>
    <scope>NUCLEOTIDE SEQUENCE [LARGE SCALE GENOMIC DNA]</scope>
</reference>
<dbReference type="Proteomes" id="UP000499080">
    <property type="component" value="Unassembled WGS sequence"/>
</dbReference>
<evidence type="ECO:0000313" key="2">
    <source>
        <dbReference type="EMBL" id="GBM29112.1"/>
    </source>
</evidence>
<evidence type="ECO:0000256" key="1">
    <source>
        <dbReference type="SAM" id="MobiDB-lite"/>
    </source>
</evidence>
<dbReference type="EMBL" id="BGPR01000627">
    <property type="protein sequence ID" value="GBM29112.1"/>
    <property type="molecule type" value="Genomic_DNA"/>
</dbReference>